<protein>
    <recommendedName>
        <fullName evidence="1">Condensation domain-containing protein</fullName>
    </recommendedName>
</protein>
<organism evidence="2 3">
    <name type="scientific">Pseudomonas yamanorum</name>
    <dbReference type="NCBI Taxonomy" id="515393"/>
    <lineage>
        <taxon>Bacteria</taxon>
        <taxon>Pseudomonadati</taxon>
        <taxon>Pseudomonadota</taxon>
        <taxon>Gammaproteobacteria</taxon>
        <taxon>Pseudomonadales</taxon>
        <taxon>Pseudomonadaceae</taxon>
        <taxon>Pseudomonas</taxon>
    </lineage>
</organism>
<accession>A0A7Y8K8Z5</accession>
<sequence length="132" mass="14840">AQLAWWQAELAEVPTLELPTDFPYGSSQAFKGGEMSFRLPGADAERLRAVAQSFGVTPFAYWFALFQQFLGVLSGQQDFVLGTPSGWRLKRAHSRLPGYLVNPLPIRCRLRPELSSGQWAQQVAQQFKQALR</sequence>
<dbReference type="EMBL" id="JACARF010000169">
    <property type="protein sequence ID" value="NWE80442.1"/>
    <property type="molecule type" value="Genomic_DNA"/>
</dbReference>
<feature type="non-terminal residue" evidence="2">
    <location>
        <position position="1"/>
    </location>
</feature>
<proteinExistence type="predicted"/>
<evidence type="ECO:0000313" key="2">
    <source>
        <dbReference type="EMBL" id="NWE80442.1"/>
    </source>
</evidence>
<reference evidence="2 3" key="1">
    <citation type="submission" date="2020-04" db="EMBL/GenBank/DDBJ databases">
        <title>Molecular characterization of pseudomonads from Agaricus bisporus reveal novel blotch 2 pathogens in Western Europe.</title>
        <authorList>
            <person name="Taparia T."/>
            <person name="Krijger M."/>
            <person name="Haynes E."/>
            <person name="Elpinstone J.G."/>
            <person name="Noble R."/>
            <person name="Van Der Wolf J."/>
        </authorList>
    </citation>
    <scope>NUCLEOTIDE SEQUENCE [LARGE SCALE GENOMIC DNA]</scope>
    <source>
        <strain evidence="2 3">IPO3781</strain>
    </source>
</reference>
<dbReference type="Proteomes" id="UP000537188">
    <property type="component" value="Unassembled WGS sequence"/>
</dbReference>
<dbReference type="RefSeq" id="WP_177116349.1">
    <property type="nucleotide sequence ID" value="NZ_JACARF010000169.1"/>
</dbReference>
<dbReference type="AlphaFoldDB" id="A0A7Y8K8Z5"/>
<dbReference type="GO" id="GO:0003824">
    <property type="term" value="F:catalytic activity"/>
    <property type="evidence" value="ECO:0007669"/>
    <property type="project" value="InterPro"/>
</dbReference>
<evidence type="ECO:0000313" key="3">
    <source>
        <dbReference type="Proteomes" id="UP000537188"/>
    </source>
</evidence>
<evidence type="ECO:0000259" key="1">
    <source>
        <dbReference type="Pfam" id="PF00668"/>
    </source>
</evidence>
<dbReference type="Gene3D" id="3.30.559.30">
    <property type="entry name" value="Nonribosomal peptide synthetase, condensation domain"/>
    <property type="match status" value="1"/>
</dbReference>
<name>A0A7Y8K8Z5_9PSED</name>
<feature type="non-terminal residue" evidence="2">
    <location>
        <position position="132"/>
    </location>
</feature>
<comment type="caution">
    <text evidence="2">The sequence shown here is derived from an EMBL/GenBank/DDBJ whole genome shotgun (WGS) entry which is preliminary data.</text>
</comment>
<dbReference type="InterPro" id="IPR001242">
    <property type="entry name" value="Condensation_dom"/>
</dbReference>
<dbReference type="Pfam" id="PF00668">
    <property type="entry name" value="Condensation"/>
    <property type="match status" value="1"/>
</dbReference>
<gene>
    <name evidence="2" type="ORF">HX828_33260</name>
</gene>
<dbReference type="SUPFAM" id="SSF52777">
    <property type="entry name" value="CoA-dependent acyltransferases"/>
    <property type="match status" value="1"/>
</dbReference>
<feature type="domain" description="Condensation" evidence="1">
    <location>
        <begin position="2"/>
        <end position="131"/>
    </location>
</feature>